<evidence type="ECO:0000313" key="2">
    <source>
        <dbReference type="EMBL" id="WOH02509.1"/>
    </source>
</evidence>
<organism evidence="2 3">
    <name type="scientific">Daucus carota subsp. sativus</name>
    <name type="common">Carrot</name>
    <dbReference type="NCBI Taxonomy" id="79200"/>
    <lineage>
        <taxon>Eukaryota</taxon>
        <taxon>Viridiplantae</taxon>
        <taxon>Streptophyta</taxon>
        <taxon>Embryophyta</taxon>
        <taxon>Tracheophyta</taxon>
        <taxon>Spermatophyta</taxon>
        <taxon>Magnoliopsida</taxon>
        <taxon>eudicotyledons</taxon>
        <taxon>Gunneridae</taxon>
        <taxon>Pentapetalae</taxon>
        <taxon>asterids</taxon>
        <taxon>campanulids</taxon>
        <taxon>Apiales</taxon>
        <taxon>Apiaceae</taxon>
        <taxon>Apioideae</taxon>
        <taxon>Scandiceae</taxon>
        <taxon>Daucinae</taxon>
        <taxon>Daucus</taxon>
        <taxon>Daucus sect. Daucus</taxon>
    </lineage>
</organism>
<protein>
    <submittedName>
        <fullName evidence="2">Uncharacterized protein</fullName>
    </submittedName>
</protein>
<accession>A0AAF1B0Z6</accession>
<keyword evidence="3" id="KW-1185">Reference proteome</keyword>
<proteinExistence type="predicted"/>
<name>A0AAF1B0Z6_DAUCS</name>
<gene>
    <name evidence="2" type="ORF">DCAR_0521898</name>
</gene>
<evidence type="ECO:0000256" key="1">
    <source>
        <dbReference type="SAM" id="MobiDB-lite"/>
    </source>
</evidence>
<evidence type="ECO:0000313" key="3">
    <source>
        <dbReference type="Proteomes" id="UP000077755"/>
    </source>
</evidence>
<dbReference type="EMBL" id="CP093347">
    <property type="protein sequence ID" value="WOH02509.1"/>
    <property type="molecule type" value="Genomic_DNA"/>
</dbReference>
<dbReference type="AlphaFoldDB" id="A0AAF1B0Z6"/>
<sequence length="200" mass="22356">MGSEEEKNESFIGVNDIKLIDFLNEDDFLVDQRYRDSLEDLRLSVTFNDITEHAKAFKRVNQLKVAKKESVKPQVDEKLSNSGSLEARERITRPNAFGPSAGVSDLKGLSPINEELKGQGSVWSEDTSADSDFTFETFDGDAFSLERLEDEVFEDVRASIYRSCGTPIFSSASRDSGVAKAGKLNALCEYIYCKSFVFMT</sequence>
<dbReference type="Proteomes" id="UP000077755">
    <property type="component" value="Chromosome 5"/>
</dbReference>
<feature type="region of interest" description="Disordered" evidence="1">
    <location>
        <begin position="76"/>
        <end position="108"/>
    </location>
</feature>
<reference evidence="2" key="2">
    <citation type="submission" date="2022-03" db="EMBL/GenBank/DDBJ databases">
        <title>Draft title - Genomic analysis of global carrot germplasm unveils the trajectory of domestication and the origin of high carotenoid orange carrot.</title>
        <authorList>
            <person name="Iorizzo M."/>
            <person name="Ellison S."/>
            <person name="Senalik D."/>
            <person name="Macko-Podgorni A."/>
            <person name="Grzebelus D."/>
            <person name="Bostan H."/>
            <person name="Rolling W."/>
            <person name="Curaba J."/>
            <person name="Simon P."/>
        </authorList>
    </citation>
    <scope>NUCLEOTIDE SEQUENCE</scope>
    <source>
        <tissue evidence="2">Leaf</tissue>
    </source>
</reference>
<reference evidence="2" key="1">
    <citation type="journal article" date="2016" name="Nat. Genet.">
        <title>A high-quality carrot genome assembly provides new insights into carotenoid accumulation and asterid genome evolution.</title>
        <authorList>
            <person name="Iorizzo M."/>
            <person name="Ellison S."/>
            <person name="Senalik D."/>
            <person name="Zeng P."/>
            <person name="Satapoomin P."/>
            <person name="Huang J."/>
            <person name="Bowman M."/>
            <person name="Iovene M."/>
            <person name="Sanseverino W."/>
            <person name="Cavagnaro P."/>
            <person name="Yildiz M."/>
            <person name="Macko-Podgorni A."/>
            <person name="Moranska E."/>
            <person name="Grzebelus E."/>
            <person name="Grzebelus D."/>
            <person name="Ashrafi H."/>
            <person name="Zheng Z."/>
            <person name="Cheng S."/>
            <person name="Spooner D."/>
            <person name="Van Deynze A."/>
            <person name="Simon P."/>
        </authorList>
    </citation>
    <scope>NUCLEOTIDE SEQUENCE</scope>
    <source>
        <tissue evidence="2">Leaf</tissue>
    </source>
</reference>